<proteinExistence type="predicted"/>
<feature type="region of interest" description="Disordered" evidence="1">
    <location>
        <begin position="71"/>
        <end position="102"/>
    </location>
</feature>
<evidence type="ECO:0000313" key="2">
    <source>
        <dbReference type="EMBL" id="PBK70378.1"/>
    </source>
</evidence>
<feature type="compositionally biased region" description="Polar residues" evidence="1">
    <location>
        <begin position="34"/>
        <end position="52"/>
    </location>
</feature>
<evidence type="ECO:0000256" key="1">
    <source>
        <dbReference type="SAM" id="MobiDB-lite"/>
    </source>
</evidence>
<dbReference type="Proteomes" id="UP000218334">
    <property type="component" value="Unassembled WGS sequence"/>
</dbReference>
<dbReference type="AlphaFoldDB" id="A0A2H3BWE8"/>
<dbReference type="EMBL" id="KZ293426">
    <property type="protein sequence ID" value="PBK70378.1"/>
    <property type="molecule type" value="Genomic_DNA"/>
</dbReference>
<feature type="region of interest" description="Disordered" evidence="1">
    <location>
        <begin position="32"/>
        <end position="52"/>
    </location>
</feature>
<protein>
    <submittedName>
        <fullName evidence="2">Uncharacterized protein</fullName>
    </submittedName>
</protein>
<keyword evidence="3" id="KW-1185">Reference proteome</keyword>
<sequence length="102" mass="11627">MEVAVWCRWMLSCKSYARTTSNIDTAIQEKARQQEQQNLGPWKQQNASTEQVQHCSTSFRETVRHHASAAELGPMKQRHTGMGTMNIRNGTGNKKRSESGYK</sequence>
<gene>
    <name evidence="2" type="ORF">ARMSODRAFT_974339</name>
</gene>
<reference evidence="3" key="1">
    <citation type="journal article" date="2017" name="Nat. Ecol. Evol.">
        <title>Genome expansion and lineage-specific genetic innovations in the forest pathogenic fungi Armillaria.</title>
        <authorList>
            <person name="Sipos G."/>
            <person name="Prasanna A.N."/>
            <person name="Walter M.C."/>
            <person name="O'Connor E."/>
            <person name="Balint B."/>
            <person name="Krizsan K."/>
            <person name="Kiss B."/>
            <person name="Hess J."/>
            <person name="Varga T."/>
            <person name="Slot J."/>
            <person name="Riley R."/>
            <person name="Boka B."/>
            <person name="Rigling D."/>
            <person name="Barry K."/>
            <person name="Lee J."/>
            <person name="Mihaltcheva S."/>
            <person name="LaButti K."/>
            <person name="Lipzen A."/>
            <person name="Waldron R."/>
            <person name="Moloney N.M."/>
            <person name="Sperisen C."/>
            <person name="Kredics L."/>
            <person name="Vagvoelgyi C."/>
            <person name="Patrignani A."/>
            <person name="Fitzpatrick D."/>
            <person name="Nagy I."/>
            <person name="Doyle S."/>
            <person name="Anderson J.B."/>
            <person name="Grigoriev I.V."/>
            <person name="Gueldener U."/>
            <person name="Muensterkoetter M."/>
            <person name="Nagy L.G."/>
        </authorList>
    </citation>
    <scope>NUCLEOTIDE SEQUENCE [LARGE SCALE GENOMIC DNA]</scope>
    <source>
        <strain evidence="3">28-4</strain>
    </source>
</reference>
<name>A0A2H3BWE8_9AGAR</name>
<evidence type="ECO:0000313" key="3">
    <source>
        <dbReference type="Proteomes" id="UP000218334"/>
    </source>
</evidence>
<organism evidence="2 3">
    <name type="scientific">Armillaria solidipes</name>
    <dbReference type="NCBI Taxonomy" id="1076256"/>
    <lineage>
        <taxon>Eukaryota</taxon>
        <taxon>Fungi</taxon>
        <taxon>Dikarya</taxon>
        <taxon>Basidiomycota</taxon>
        <taxon>Agaricomycotina</taxon>
        <taxon>Agaricomycetes</taxon>
        <taxon>Agaricomycetidae</taxon>
        <taxon>Agaricales</taxon>
        <taxon>Marasmiineae</taxon>
        <taxon>Physalacriaceae</taxon>
        <taxon>Armillaria</taxon>
    </lineage>
</organism>
<accession>A0A2H3BWE8</accession>